<dbReference type="AlphaFoldDB" id="A0A6A6HKZ6"/>
<accession>A0A6A6HKZ6</accession>
<evidence type="ECO:0000256" key="4">
    <source>
        <dbReference type="PROSITE-ProRule" id="PRU00089"/>
    </source>
</evidence>
<dbReference type="PANTHER" id="PTHR11829:SF343">
    <property type="entry name" value="FORK-HEAD DOMAIN-CONTAINING PROTEIN"/>
    <property type="match status" value="1"/>
</dbReference>
<dbReference type="FunFam" id="1.10.10.10:FF:000260">
    <property type="entry name" value="Forkhead transcription factor (Sep1)"/>
    <property type="match status" value="1"/>
</dbReference>
<dbReference type="GO" id="GO:0001228">
    <property type="term" value="F:DNA-binding transcription activator activity, RNA polymerase II-specific"/>
    <property type="evidence" value="ECO:0007669"/>
    <property type="project" value="UniProtKB-ARBA"/>
</dbReference>
<dbReference type="OrthoDB" id="5954824at2759"/>
<feature type="compositionally biased region" description="Polar residues" evidence="5">
    <location>
        <begin position="34"/>
        <end position="44"/>
    </location>
</feature>
<dbReference type="SMART" id="SM00339">
    <property type="entry name" value="FH"/>
    <property type="match status" value="1"/>
</dbReference>
<evidence type="ECO:0000256" key="3">
    <source>
        <dbReference type="ARBA" id="ARBA00023242"/>
    </source>
</evidence>
<dbReference type="PROSITE" id="PS00657">
    <property type="entry name" value="FORK_HEAD_1"/>
    <property type="match status" value="1"/>
</dbReference>
<gene>
    <name evidence="7" type="ORF">EV356DRAFT_440034</name>
</gene>
<dbReference type="GO" id="GO:0000978">
    <property type="term" value="F:RNA polymerase II cis-regulatory region sequence-specific DNA binding"/>
    <property type="evidence" value="ECO:0007669"/>
    <property type="project" value="UniProtKB-ARBA"/>
</dbReference>
<evidence type="ECO:0000313" key="7">
    <source>
        <dbReference type="EMBL" id="KAF2238641.1"/>
    </source>
</evidence>
<dbReference type="Gene3D" id="1.10.10.10">
    <property type="entry name" value="Winged helix-like DNA-binding domain superfamily/Winged helix DNA-binding domain"/>
    <property type="match status" value="1"/>
</dbReference>
<name>A0A6A6HKZ6_VIRVR</name>
<evidence type="ECO:0000256" key="2">
    <source>
        <dbReference type="ARBA" id="ARBA00023125"/>
    </source>
</evidence>
<organism evidence="7 8">
    <name type="scientific">Viridothelium virens</name>
    <name type="common">Speckled blister lichen</name>
    <name type="synonym">Trypethelium virens</name>
    <dbReference type="NCBI Taxonomy" id="1048519"/>
    <lineage>
        <taxon>Eukaryota</taxon>
        <taxon>Fungi</taxon>
        <taxon>Dikarya</taxon>
        <taxon>Ascomycota</taxon>
        <taxon>Pezizomycotina</taxon>
        <taxon>Dothideomycetes</taxon>
        <taxon>Dothideomycetes incertae sedis</taxon>
        <taxon>Trypetheliales</taxon>
        <taxon>Trypetheliaceae</taxon>
        <taxon>Viridothelium</taxon>
    </lineage>
</organism>
<dbReference type="PANTHER" id="PTHR11829">
    <property type="entry name" value="FORKHEAD BOX PROTEIN"/>
    <property type="match status" value="1"/>
</dbReference>
<feature type="region of interest" description="Disordered" evidence="5">
    <location>
        <begin position="310"/>
        <end position="482"/>
    </location>
</feature>
<feature type="region of interest" description="Disordered" evidence="5">
    <location>
        <begin position="1"/>
        <end position="59"/>
    </location>
</feature>
<dbReference type="PROSITE" id="PS00658">
    <property type="entry name" value="FORK_HEAD_2"/>
    <property type="match status" value="1"/>
</dbReference>
<feature type="DNA-binding region" description="Fork-head" evidence="4">
    <location>
        <begin position="144"/>
        <end position="239"/>
    </location>
</feature>
<dbReference type="InterPro" id="IPR001766">
    <property type="entry name" value="Fork_head_dom"/>
</dbReference>
<feature type="compositionally biased region" description="Basic and acidic residues" evidence="5">
    <location>
        <begin position="548"/>
        <end position="563"/>
    </location>
</feature>
<dbReference type="Proteomes" id="UP000800092">
    <property type="component" value="Unassembled WGS sequence"/>
</dbReference>
<feature type="compositionally biased region" description="Basic and acidic residues" evidence="5">
    <location>
        <begin position="109"/>
        <end position="122"/>
    </location>
</feature>
<feature type="region of interest" description="Disordered" evidence="5">
    <location>
        <begin position="109"/>
        <end position="136"/>
    </location>
</feature>
<feature type="region of interest" description="Disordered" evidence="5">
    <location>
        <begin position="663"/>
        <end position="697"/>
    </location>
</feature>
<keyword evidence="3 4" id="KW-0539">Nucleus</keyword>
<keyword evidence="2 4" id="KW-0238">DNA-binding</keyword>
<feature type="compositionally biased region" description="Polar residues" evidence="5">
    <location>
        <begin position="419"/>
        <end position="446"/>
    </location>
</feature>
<evidence type="ECO:0000256" key="1">
    <source>
        <dbReference type="ARBA" id="ARBA00004123"/>
    </source>
</evidence>
<dbReference type="InterPro" id="IPR018122">
    <property type="entry name" value="TF_fork_head_CS_1"/>
</dbReference>
<feature type="compositionally biased region" description="Basic and acidic residues" evidence="5">
    <location>
        <begin position="399"/>
        <end position="417"/>
    </location>
</feature>
<protein>
    <recommendedName>
        <fullName evidence="6">Fork-head domain-containing protein</fullName>
    </recommendedName>
</protein>
<dbReference type="Pfam" id="PF00250">
    <property type="entry name" value="Forkhead"/>
    <property type="match status" value="1"/>
</dbReference>
<feature type="compositionally biased region" description="Basic and acidic residues" evidence="5">
    <location>
        <begin position="675"/>
        <end position="697"/>
    </location>
</feature>
<sequence length="697" mass="76686">MKSSSPPSSSPLRPGAEAYIESIDIPPPRGPFFTTDSPQKSAIYSTMRPPPVGKPPLALFHTFSSQGASDKENLISSMPLSDSTDYNAEPIYKQKLTGKRALMEAAPLKERSGNVKRQKTEDAAESVPLPAPNEMPPLEDDGTKPQFSYAHLIGMAILRAPNRRLTLAQIYKWISDTFSFYQSADTGWQNSIRHNLSLNKAFIKQERPKDDPGKGNYWAIKPGFEKQFLKDKNVVRRGPNTEGQSFLQVVAGDVGVMPRSSTAPVMGAFPMNPFPVKRLETKQIDASKFPDDTELSSDATIPASDPALQEDLDDARMPPPPRHIRSSPPAADIRSSPPAPITRSSQRDNTPPVVARISGGSRSGGGRKRKLPVNDSGYYSSIESSATRGKSHAFPSESDVDRPSRSKRGRAEEEIARMRSSSYDSPSKPTPNLKQPSFALTSSSPLRPQPASKKGGPLTPAVVFKRPAKPPPSLSPNTNLRNHRRRIRQMIDSPAQGLSPLSGGHTWSPSFHIPEDTLEGTFLNTDYDDFENSFDLYPKEYSELLLERGSPERRSAKRPRLERANTSAGVLGDITNSTKSNSVRFQADLNLSPFKLDPPVLRSPLRFDSPKKRKEPTSYPQFFDDEPQQEELFGLELGSDGSEEGLDILQGFQKIGAGTSTTAAATRNPYGSLKPSHEQVKPSKNRPGLDRRITSMF</sequence>
<keyword evidence="8" id="KW-1185">Reference proteome</keyword>
<feature type="region of interest" description="Disordered" evidence="5">
    <location>
        <begin position="602"/>
        <end position="626"/>
    </location>
</feature>
<evidence type="ECO:0000313" key="8">
    <source>
        <dbReference type="Proteomes" id="UP000800092"/>
    </source>
</evidence>
<dbReference type="CDD" id="cd00059">
    <property type="entry name" value="FH_FOX"/>
    <property type="match status" value="1"/>
</dbReference>
<evidence type="ECO:0000259" key="6">
    <source>
        <dbReference type="PROSITE" id="PS50039"/>
    </source>
</evidence>
<evidence type="ECO:0000256" key="5">
    <source>
        <dbReference type="SAM" id="MobiDB-lite"/>
    </source>
</evidence>
<dbReference type="PROSITE" id="PS50039">
    <property type="entry name" value="FORK_HEAD_3"/>
    <property type="match status" value="1"/>
</dbReference>
<dbReference type="EMBL" id="ML991775">
    <property type="protein sequence ID" value="KAF2238641.1"/>
    <property type="molecule type" value="Genomic_DNA"/>
</dbReference>
<feature type="compositionally biased region" description="Low complexity" evidence="5">
    <location>
        <begin position="1"/>
        <end position="11"/>
    </location>
</feature>
<dbReference type="InterPro" id="IPR036390">
    <property type="entry name" value="WH_DNA-bd_sf"/>
</dbReference>
<proteinExistence type="predicted"/>
<reference evidence="7" key="1">
    <citation type="journal article" date="2020" name="Stud. Mycol.">
        <title>101 Dothideomycetes genomes: a test case for predicting lifestyles and emergence of pathogens.</title>
        <authorList>
            <person name="Haridas S."/>
            <person name="Albert R."/>
            <person name="Binder M."/>
            <person name="Bloem J."/>
            <person name="Labutti K."/>
            <person name="Salamov A."/>
            <person name="Andreopoulos B."/>
            <person name="Baker S."/>
            <person name="Barry K."/>
            <person name="Bills G."/>
            <person name="Bluhm B."/>
            <person name="Cannon C."/>
            <person name="Castanera R."/>
            <person name="Culley D."/>
            <person name="Daum C."/>
            <person name="Ezra D."/>
            <person name="Gonzalez J."/>
            <person name="Henrissat B."/>
            <person name="Kuo A."/>
            <person name="Liang C."/>
            <person name="Lipzen A."/>
            <person name="Lutzoni F."/>
            <person name="Magnuson J."/>
            <person name="Mondo S."/>
            <person name="Nolan M."/>
            <person name="Ohm R."/>
            <person name="Pangilinan J."/>
            <person name="Park H.-J."/>
            <person name="Ramirez L."/>
            <person name="Alfaro M."/>
            <person name="Sun H."/>
            <person name="Tritt A."/>
            <person name="Yoshinaga Y."/>
            <person name="Zwiers L.-H."/>
            <person name="Turgeon B."/>
            <person name="Goodwin S."/>
            <person name="Spatafora J."/>
            <person name="Crous P."/>
            <person name="Grigoriev I."/>
        </authorList>
    </citation>
    <scope>NUCLEOTIDE SEQUENCE</scope>
    <source>
        <strain evidence="7">Tuck. ex Michener</strain>
    </source>
</reference>
<dbReference type="InterPro" id="IPR030456">
    <property type="entry name" value="TF_fork_head_CS_2"/>
</dbReference>
<dbReference type="GO" id="GO:0005634">
    <property type="term" value="C:nucleus"/>
    <property type="evidence" value="ECO:0007669"/>
    <property type="project" value="UniProtKB-SubCell"/>
</dbReference>
<dbReference type="PRINTS" id="PR00053">
    <property type="entry name" value="FORKHEAD"/>
</dbReference>
<feature type="compositionally biased region" description="Polar residues" evidence="5">
    <location>
        <begin position="377"/>
        <end position="388"/>
    </location>
</feature>
<feature type="domain" description="Fork-head" evidence="6">
    <location>
        <begin position="144"/>
        <end position="239"/>
    </location>
</feature>
<feature type="compositionally biased region" description="Polar residues" evidence="5">
    <location>
        <begin position="564"/>
        <end position="575"/>
    </location>
</feature>
<comment type="subcellular location">
    <subcellularLocation>
        <location evidence="1 4">Nucleus</location>
    </subcellularLocation>
</comment>
<dbReference type="InterPro" id="IPR036388">
    <property type="entry name" value="WH-like_DNA-bd_sf"/>
</dbReference>
<dbReference type="InterPro" id="IPR050211">
    <property type="entry name" value="FOX_domain-containing"/>
</dbReference>
<dbReference type="SUPFAM" id="SSF46785">
    <property type="entry name" value="Winged helix' DNA-binding domain"/>
    <property type="match status" value="1"/>
</dbReference>
<feature type="region of interest" description="Disordered" evidence="5">
    <location>
        <begin position="548"/>
        <end position="575"/>
    </location>
</feature>